<dbReference type="InterPro" id="IPR036736">
    <property type="entry name" value="ACP-like_sf"/>
</dbReference>
<keyword evidence="3" id="KW-1185">Reference proteome</keyword>
<dbReference type="Gene3D" id="1.10.1200.10">
    <property type="entry name" value="ACP-like"/>
    <property type="match status" value="1"/>
</dbReference>
<reference evidence="2" key="1">
    <citation type="submission" date="2020-11" db="EMBL/GenBank/DDBJ databases">
        <title>Sequencing the genomes of 1000 actinobacteria strains.</title>
        <authorList>
            <person name="Klenk H.-P."/>
        </authorList>
    </citation>
    <scope>NUCLEOTIDE SEQUENCE</scope>
    <source>
        <strain evidence="2">DSM 45356</strain>
    </source>
</reference>
<dbReference type="Pfam" id="PF00550">
    <property type="entry name" value="PP-binding"/>
    <property type="match status" value="1"/>
</dbReference>
<comment type="caution">
    <text evidence="2">The sequence shown here is derived from an EMBL/GenBank/DDBJ whole genome shotgun (WGS) entry which is preliminary data.</text>
</comment>
<dbReference type="AlphaFoldDB" id="A0A8J7G7G7"/>
<dbReference type="EMBL" id="JADOUF010000001">
    <property type="protein sequence ID" value="MBG6135108.1"/>
    <property type="molecule type" value="Genomic_DNA"/>
</dbReference>
<dbReference type="GO" id="GO:0000036">
    <property type="term" value="F:acyl carrier activity"/>
    <property type="evidence" value="ECO:0007669"/>
    <property type="project" value="InterPro"/>
</dbReference>
<dbReference type="InterPro" id="IPR044813">
    <property type="entry name" value="ACP_chloroplastic"/>
</dbReference>
<dbReference type="PROSITE" id="PS50075">
    <property type="entry name" value="CARRIER"/>
    <property type="match status" value="1"/>
</dbReference>
<protein>
    <submittedName>
        <fullName evidence="2">Acyl carrier protein</fullName>
    </submittedName>
</protein>
<dbReference type="RefSeq" id="WP_197002265.1">
    <property type="nucleotide sequence ID" value="NZ_BONS01000003.1"/>
</dbReference>
<proteinExistence type="predicted"/>
<evidence type="ECO:0000259" key="1">
    <source>
        <dbReference type="PROSITE" id="PS50075"/>
    </source>
</evidence>
<feature type="domain" description="Carrier" evidence="1">
    <location>
        <begin position="7"/>
        <end position="82"/>
    </location>
</feature>
<dbReference type="PANTHER" id="PTHR46153:SF2">
    <property type="entry name" value="ACYL CARRIER PROTEIN"/>
    <property type="match status" value="1"/>
</dbReference>
<evidence type="ECO:0000313" key="2">
    <source>
        <dbReference type="EMBL" id="MBG6135108.1"/>
    </source>
</evidence>
<dbReference type="Proteomes" id="UP000622552">
    <property type="component" value="Unassembled WGS sequence"/>
</dbReference>
<gene>
    <name evidence="2" type="ORF">IW245_001302</name>
</gene>
<dbReference type="InterPro" id="IPR009081">
    <property type="entry name" value="PP-bd_ACP"/>
</dbReference>
<name>A0A8J7G7G7_9ACTN</name>
<organism evidence="2 3">
    <name type="scientific">Longispora fulva</name>
    <dbReference type="NCBI Taxonomy" id="619741"/>
    <lineage>
        <taxon>Bacteria</taxon>
        <taxon>Bacillati</taxon>
        <taxon>Actinomycetota</taxon>
        <taxon>Actinomycetes</taxon>
        <taxon>Micromonosporales</taxon>
        <taxon>Micromonosporaceae</taxon>
        <taxon>Longispora</taxon>
    </lineage>
</organism>
<evidence type="ECO:0000313" key="3">
    <source>
        <dbReference type="Proteomes" id="UP000622552"/>
    </source>
</evidence>
<dbReference type="SUPFAM" id="SSF47336">
    <property type="entry name" value="ACP-like"/>
    <property type="match status" value="1"/>
</dbReference>
<accession>A0A8J7G7G7</accession>
<dbReference type="PANTHER" id="PTHR46153">
    <property type="entry name" value="ACYL CARRIER PROTEIN"/>
    <property type="match status" value="1"/>
</dbReference>
<sequence length="84" mass="9282">MTTSTRDEISDEIARIIKELMPELEGEEITPESTFEDLGMDSLNRVDLLSGAESAFDIEVLDEQVANLVRVRDLTDLVAASRGV</sequence>